<evidence type="ECO:0000256" key="6">
    <source>
        <dbReference type="ARBA" id="ARBA00022763"/>
    </source>
</evidence>
<dbReference type="PANTHER" id="PTHR45674">
    <property type="entry name" value="DNA LIGASE 1/3 FAMILY MEMBER"/>
    <property type="match status" value="1"/>
</dbReference>
<dbReference type="GO" id="GO:0003910">
    <property type="term" value="F:DNA ligase (ATP) activity"/>
    <property type="evidence" value="ECO:0007669"/>
    <property type="project" value="UniProtKB-EC"/>
</dbReference>
<dbReference type="InterPro" id="IPR016059">
    <property type="entry name" value="DNA_ligase_ATP-dep_CS"/>
</dbReference>
<proteinExistence type="inferred from homology"/>
<dbReference type="SUPFAM" id="SSF56091">
    <property type="entry name" value="DNA ligase/mRNA capping enzyme, catalytic domain"/>
    <property type="match status" value="1"/>
</dbReference>
<dbReference type="InterPro" id="IPR012340">
    <property type="entry name" value="NA-bd_OB-fold"/>
</dbReference>
<keyword evidence="3" id="KW-0132">Cell division</keyword>
<keyword evidence="10" id="KW-0131">Cell cycle</keyword>
<dbReference type="EMBL" id="GDID01004475">
    <property type="protein sequence ID" value="JAP92131.1"/>
    <property type="molecule type" value="Transcribed_RNA"/>
</dbReference>
<dbReference type="SUPFAM" id="SSF117018">
    <property type="entry name" value="ATP-dependent DNA ligase DNA-binding domain"/>
    <property type="match status" value="1"/>
</dbReference>
<dbReference type="GO" id="GO:0071897">
    <property type="term" value="P:DNA biosynthetic process"/>
    <property type="evidence" value="ECO:0007669"/>
    <property type="project" value="InterPro"/>
</dbReference>
<protein>
    <recommendedName>
        <fullName evidence="12">DNA ligase</fullName>
        <ecNumber evidence="12">6.5.1.1</ecNumber>
    </recommendedName>
</protein>
<evidence type="ECO:0000256" key="14">
    <source>
        <dbReference type="SAM" id="MobiDB-lite"/>
    </source>
</evidence>
<dbReference type="Gene3D" id="1.10.3260.10">
    <property type="entry name" value="DNA ligase, ATP-dependent, N-terminal domain"/>
    <property type="match status" value="1"/>
</dbReference>
<dbReference type="CDD" id="cd07900">
    <property type="entry name" value="Adenylation_DNA_ligase_I_Euk"/>
    <property type="match status" value="1"/>
</dbReference>
<comment type="catalytic activity">
    <reaction evidence="11 12">
        <text>ATP + (deoxyribonucleotide)n-3'-hydroxyl + 5'-phospho-(deoxyribonucleotide)m = (deoxyribonucleotide)n+m + AMP + diphosphate.</text>
        <dbReference type="EC" id="6.5.1.1"/>
    </reaction>
</comment>
<dbReference type="GO" id="GO:0006281">
    <property type="term" value="P:DNA repair"/>
    <property type="evidence" value="ECO:0007669"/>
    <property type="project" value="UniProtKB-KW"/>
</dbReference>
<dbReference type="AlphaFoldDB" id="A0A146K9E8"/>
<name>A0A146K9E8_9EUKA</name>
<evidence type="ECO:0000256" key="9">
    <source>
        <dbReference type="ARBA" id="ARBA00023204"/>
    </source>
</evidence>
<evidence type="ECO:0000256" key="2">
    <source>
        <dbReference type="ARBA" id="ARBA00022598"/>
    </source>
</evidence>
<dbReference type="SUPFAM" id="SSF50249">
    <property type="entry name" value="Nucleic acid-binding proteins"/>
    <property type="match status" value="1"/>
</dbReference>
<dbReference type="InterPro" id="IPR050191">
    <property type="entry name" value="ATP-dep_DNA_ligase"/>
</dbReference>
<accession>A0A146K9E8</accession>
<dbReference type="InterPro" id="IPR012309">
    <property type="entry name" value="DNA_ligase_ATP-dep_C"/>
</dbReference>
<feature type="compositionally biased region" description="Acidic residues" evidence="14">
    <location>
        <begin position="670"/>
        <end position="692"/>
    </location>
</feature>
<dbReference type="GO" id="GO:0003677">
    <property type="term" value="F:DNA binding"/>
    <property type="evidence" value="ECO:0007669"/>
    <property type="project" value="InterPro"/>
</dbReference>
<dbReference type="EC" id="6.5.1.1" evidence="12"/>
<keyword evidence="4" id="KW-0235">DNA replication</keyword>
<keyword evidence="7 12" id="KW-0067">ATP-binding</keyword>
<evidence type="ECO:0000256" key="12">
    <source>
        <dbReference type="RuleBase" id="RU000617"/>
    </source>
</evidence>
<evidence type="ECO:0000256" key="13">
    <source>
        <dbReference type="RuleBase" id="RU004196"/>
    </source>
</evidence>
<dbReference type="PROSITE" id="PS50160">
    <property type="entry name" value="DNA_LIGASE_A3"/>
    <property type="match status" value="1"/>
</dbReference>
<organism evidence="16">
    <name type="scientific">Trepomonas sp. PC1</name>
    <dbReference type="NCBI Taxonomy" id="1076344"/>
    <lineage>
        <taxon>Eukaryota</taxon>
        <taxon>Metamonada</taxon>
        <taxon>Diplomonadida</taxon>
        <taxon>Hexamitidae</taxon>
        <taxon>Hexamitinae</taxon>
        <taxon>Trepomonas</taxon>
    </lineage>
</organism>
<evidence type="ECO:0000256" key="1">
    <source>
        <dbReference type="ARBA" id="ARBA00007572"/>
    </source>
</evidence>
<dbReference type="GO" id="GO:0005524">
    <property type="term" value="F:ATP binding"/>
    <property type="evidence" value="ECO:0007669"/>
    <property type="project" value="UniProtKB-KW"/>
</dbReference>
<evidence type="ECO:0000256" key="4">
    <source>
        <dbReference type="ARBA" id="ARBA00022705"/>
    </source>
</evidence>
<dbReference type="GO" id="GO:0006310">
    <property type="term" value="P:DNA recombination"/>
    <property type="evidence" value="ECO:0007669"/>
    <property type="project" value="UniProtKB-KW"/>
</dbReference>
<keyword evidence="8 12" id="KW-0233">DNA recombination</keyword>
<evidence type="ECO:0000256" key="3">
    <source>
        <dbReference type="ARBA" id="ARBA00022618"/>
    </source>
</evidence>
<dbReference type="InterPro" id="IPR012310">
    <property type="entry name" value="DNA_ligase_ATP-dep_cent"/>
</dbReference>
<gene>
    <name evidence="16" type="ORF">TPC1_16024</name>
</gene>
<dbReference type="GO" id="GO:0005739">
    <property type="term" value="C:mitochondrion"/>
    <property type="evidence" value="ECO:0007669"/>
    <property type="project" value="TreeGrafter"/>
</dbReference>
<dbReference type="Pfam" id="PF04679">
    <property type="entry name" value="DNA_ligase_A_C"/>
    <property type="match status" value="1"/>
</dbReference>
<evidence type="ECO:0000313" key="16">
    <source>
        <dbReference type="EMBL" id="JAP92131.1"/>
    </source>
</evidence>
<dbReference type="PANTHER" id="PTHR45674:SF4">
    <property type="entry name" value="DNA LIGASE 1"/>
    <property type="match status" value="1"/>
</dbReference>
<feature type="non-terminal residue" evidence="16">
    <location>
        <position position="692"/>
    </location>
</feature>
<keyword evidence="5 12" id="KW-0547">Nucleotide-binding</keyword>
<feature type="region of interest" description="Disordered" evidence="14">
    <location>
        <begin position="664"/>
        <end position="692"/>
    </location>
</feature>
<reference evidence="16" key="1">
    <citation type="submission" date="2015-07" db="EMBL/GenBank/DDBJ databases">
        <title>Adaptation to a free-living lifestyle via gene acquisitions in the diplomonad Trepomonas sp. PC1.</title>
        <authorList>
            <person name="Xu F."/>
            <person name="Jerlstrom-Hultqvist J."/>
            <person name="Kolisko M."/>
            <person name="Simpson A.G.B."/>
            <person name="Roger A.J."/>
            <person name="Svard S.G."/>
            <person name="Andersson J.O."/>
        </authorList>
    </citation>
    <scope>NUCLEOTIDE SEQUENCE</scope>
    <source>
        <strain evidence="16">PC1</strain>
    </source>
</reference>
<dbReference type="GO" id="GO:0006273">
    <property type="term" value="P:lagging strand elongation"/>
    <property type="evidence" value="ECO:0007669"/>
    <property type="project" value="TreeGrafter"/>
</dbReference>
<evidence type="ECO:0000256" key="7">
    <source>
        <dbReference type="ARBA" id="ARBA00022840"/>
    </source>
</evidence>
<evidence type="ECO:0000259" key="15">
    <source>
        <dbReference type="PROSITE" id="PS50160"/>
    </source>
</evidence>
<dbReference type="Pfam" id="PF04675">
    <property type="entry name" value="DNA_ligase_A_N"/>
    <property type="match status" value="1"/>
</dbReference>
<dbReference type="InterPro" id="IPR036599">
    <property type="entry name" value="DNA_ligase_N_sf"/>
</dbReference>
<feature type="domain" description="ATP-dependent DNA ligase family profile" evidence="15">
    <location>
        <begin position="416"/>
        <end position="549"/>
    </location>
</feature>
<dbReference type="InterPro" id="IPR000977">
    <property type="entry name" value="DNA_ligase_ATP-dep"/>
</dbReference>
<dbReference type="GO" id="GO:0005634">
    <property type="term" value="C:nucleus"/>
    <property type="evidence" value="ECO:0007669"/>
    <property type="project" value="TreeGrafter"/>
</dbReference>
<evidence type="ECO:0000256" key="5">
    <source>
        <dbReference type="ARBA" id="ARBA00022741"/>
    </source>
</evidence>
<evidence type="ECO:0000256" key="10">
    <source>
        <dbReference type="ARBA" id="ARBA00023306"/>
    </source>
</evidence>
<dbReference type="Pfam" id="PF01068">
    <property type="entry name" value="DNA_ligase_A_M"/>
    <property type="match status" value="1"/>
</dbReference>
<evidence type="ECO:0000256" key="8">
    <source>
        <dbReference type="ARBA" id="ARBA00023172"/>
    </source>
</evidence>
<dbReference type="InterPro" id="IPR012308">
    <property type="entry name" value="DNA_ligase_ATP-dep_N"/>
</dbReference>
<keyword evidence="9 12" id="KW-0234">DNA repair</keyword>
<dbReference type="PROSITE" id="PS00697">
    <property type="entry name" value="DNA_LIGASE_A1"/>
    <property type="match status" value="1"/>
</dbReference>
<sequence length="692" mass="79970">MSFLKNPIIQYAKPLVTKSQVTPNQDRIGFPFLTVSKYFVKIEDTKKRLEKNEYLSKLLIRMSIEYPDDIANILLLLSNQIREPWQGGQNVLQIGEQQVTKAIIQTFQKEHNKLKADYNKIGDLGLLIKQYKANQPKMFVSQKPLTINYILQQFVAMADAEGEKVGQMRIDMMQKLFQDGSDIECQYLVRLLLGKNRLGIQRKSLLIALSEYATYKKLLDLKKIQLYDPKEKMFDYLNDIWAKITNFTVTNRIIEQLENDEADDFELNEPGNPRSMSYFLLSKAFAKCPSLRYISQNISQLDKVEITCGIPILPMLAKPTSSVGEIFNKTQTKFACEYKYDGFRAQIHYFDGKMKIFSRSQEDMSARFPDVLEAVKNALNQEVENFIIDGEIVPIDENGKILAFQMLSRRLKVYDPKQEACQITMFCFDIMFFNNQQLMQHTFQDRRSILHSIFQQSTLVKFAQSIDIKDEDHMMECLNQAVAALTEGLIVKTMTSKYCPDRRSRHWLKLKKDYLDGVGDTLDLTPIAGWVGVGKRSGWIGAFLLASINSDGVYETVTQIGTGFSDKQLQEITEFFADKKLDSKPSNYKVNQQYLEKNTEKAPDFWLEASRVWEVKVANLSLSQIHTCYQINGEGIAARLPRLIRERDDKKVCCDSKFVYDRFKEQPDRQEDEQCGDDGDNEDEFSVENEED</sequence>
<dbReference type="Gene3D" id="2.40.50.140">
    <property type="entry name" value="Nucleic acid-binding proteins"/>
    <property type="match status" value="1"/>
</dbReference>
<dbReference type="GO" id="GO:0051301">
    <property type="term" value="P:cell division"/>
    <property type="evidence" value="ECO:0007669"/>
    <property type="project" value="UniProtKB-KW"/>
</dbReference>
<dbReference type="NCBIfam" id="TIGR00574">
    <property type="entry name" value="dnl1"/>
    <property type="match status" value="1"/>
</dbReference>
<dbReference type="Gene3D" id="3.30.470.30">
    <property type="entry name" value="DNA ligase/mRNA capping enzyme"/>
    <property type="match status" value="1"/>
</dbReference>
<comment type="similarity">
    <text evidence="1 13">Belongs to the ATP-dependent DNA ligase family.</text>
</comment>
<keyword evidence="2 12" id="KW-0436">Ligase</keyword>
<evidence type="ECO:0000256" key="11">
    <source>
        <dbReference type="ARBA" id="ARBA00034003"/>
    </source>
</evidence>
<keyword evidence="6 12" id="KW-0227">DNA damage</keyword>